<dbReference type="RefSeq" id="WP_014335311.1">
    <property type="nucleotide sequence ID" value="NC_019552.1"/>
</dbReference>
<dbReference type="InterPro" id="IPR022637">
    <property type="entry name" value="DNA_polIII_beta_cen"/>
</dbReference>
<protein>
    <submittedName>
        <fullName evidence="13">DNA polymerase III beta subunit</fullName>
    </submittedName>
</protein>
<dbReference type="GO" id="GO:0009360">
    <property type="term" value="C:DNA polymerase III complex"/>
    <property type="evidence" value="ECO:0007669"/>
    <property type="project" value="InterPro"/>
</dbReference>
<comment type="similarity">
    <text evidence="3">Belongs to the beta sliding clamp family.</text>
</comment>
<comment type="function">
    <text evidence="1">Confers DNA tethering and processivity to DNA polymerases and other proteins. Acts as a clamp, forming a ring around DNA (a reaction catalyzed by the clamp-loading complex) which diffuses in an ATP-independent manner freely and bidirectionally along dsDNA. Initially characterized for its ability to contact the catalytic subunit of DNA polymerase III (Pol III), a complex, multichain enzyme responsible for most of the replicative synthesis in bacteria; Pol III exhibits 3'-5' exonuclease proofreading activity. The beta chain is required for initiation of replication as well as for processivity of DNA replication.</text>
</comment>
<keyword evidence="7" id="KW-0548">Nucleotidyltransferase</keyword>
<dbReference type="Gene3D" id="3.70.10.10">
    <property type="match status" value="1"/>
</dbReference>
<dbReference type="Pfam" id="PF00712">
    <property type="entry name" value="DNA_pol3_beta"/>
    <property type="match status" value="1"/>
</dbReference>
<evidence type="ECO:0000256" key="1">
    <source>
        <dbReference type="ARBA" id="ARBA00002266"/>
    </source>
</evidence>
<proteinExistence type="inferred from homology"/>
<dbReference type="InterPro" id="IPR046938">
    <property type="entry name" value="DNA_clamp_sf"/>
</dbReference>
<dbReference type="Gene3D" id="3.10.150.10">
    <property type="entry name" value="DNA Polymerase III, subunit A, domain 2"/>
    <property type="match status" value="1"/>
</dbReference>
<evidence type="ECO:0000256" key="7">
    <source>
        <dbReference type="ARBA" id="ARBA00022695"/>
    </source>
</evidence>
<dbReference type="NCBIfam" id="NF011508">
    <property type="entry name" value="PRK14946.1"/>
    <property type="match status" value="1"/>
</dbReference>
<keyword evidence="9" id="KW-0239">DNA-directed DNA polymerase</keyword>
<dbReference type="GO" id="GO:0008408">
    <property type="term" value="F:3'-5' exonuclease activity"/>
    <property type="evidence" value="ECO:0007669"/>
    <property type="project" value="InterPro"/>
</dbReference>
<evidence type="ECO:0000313" key="13">
    <source>
        <dbReference type="EMBL" id="AFX73936.1"/>
    </source>
</evidence>
<dbReference type="SMART" id="SM00480">
    <property type="entry name" value="POL3Bc"/>
    <property type="match status" value="1"/>
</dbReference>
<evidence type="ECO:0000256" key="6">
    <source>
        <dbReference type="ARBA" id="ARBA00022679"/>
    </source>
</evidence>
<keyword evidence="8" id="KW-0235">DNA replication</keyword>
<evidence type="ECO:0000256" key="3">
    <source>
        <dbReference type="ARBA" id="ARBA00010752"/>
    </source>
</evidence>
<dbReference type="Pfam" id="PF02767">
    <property type="entry name" value="DNA_pol3_beta_2"/>
    <property type="match status" value="1"/>
</dbReference>
<evidence type="ECO:0000313" key="14">
    <source>
        <dbReference type="Proteomes" id="UP000009399"/>
    </source>
</evidence>
<evidence type="ECO:0000256" key="5">
    <source>
        <dbReference type="ARBA" id="ARBA00022490"/>
    </source>
</evidence>
<evidence type="ECO:0000259" key="12">
    <source>
        <dbReference type="Pfam" id="PF02767"/>
    </source>
</evidence>
<evidence type="ECO:0000256" key="2">
    <source>
        <dbReference type="ARBA" id="ARBA00004496"/>
    </source>
</evidence>
<comment type="subcellular location">
    <subcellularLocation>
        <location evidence="2">Cytoplasm</location>
    </subcellularLocation>
</comment>
<dbReference type="EMBL" id="CP003914">
    <property type="protein sequence ID" value="AFX73936.1"/>
    <property type="molecule type" value="Genomic_DNA"/>
</dbReference>
<dbReference type="AlphaFoldDB" id="A0AAI8AM69"/>
<sequence length="374" mass="43391">MKFIIEKEKLEKYVERNLIAISNSNGYSALGGLLLELRRDGLVITSTDRELSIQSFIPNFEFIEINSLGRLLVNANMFKNILKKLKNKISLEQVDNTVILRSGLDQFSIKLNDVDEFPELDFKNRGEKLIINASKLREAIKNTIFACYTSKENTKEKNNYLLFTCLSLKTRDNYLEISASDRIRIAMETINIENPIELDIAIKNKNLKDFVLEEAKEDIKLFIDDWKISYTFENTTVQSVLFKETYKDIRSVFPKKDDIQYYFQIEKKELIEITSKATIISSSEKHNTLIFNITEDELSVQFNEDEKGNSIIKTKNHVFSGPTLTFKVNYKFLKDAINVFEDKINFFITANKTKLLINSQSNKKNKQLIGLITF</sequence>
<dbReference type="GO" id="GO:0003677">
    <property type="term" value="F:DNA binding"/>
    <property type="evidence" value="ECO:0007669"/>
    <property type="project" value="UniProtKB-KW"/>
</dbReference>
<organism evidence="13 14">
    <name type="scientific">Mesomycoplasma hyorhinis SK76</name>
    <dbReference type="NCBI Taxonomy" id="1118964"/>
    <lineage>
        <taxon>Bacteria</taxon>
        <taxon>Bacillati</taxon>
        <taxon>Mycoplasmatota</taxon>
        <taxon>Mycoplasmoidales</taxon>
        <taxon>Metamycoplasmataceae</taxon>
        <taxon>Mesomycoplasma</taxon>
    </lineage>
</organism>
<dbReference type="Proteomes" id="UP000009399">
    <property type="component" value="Chromosome"/>
</dbReference>
<feature type="domain" description="DNA polymerase III beta sliding clamp N-terminal" evidence="11">
    <location>
        <begin position="1"/>
        <end position="121"/>
    </location>
</feature>
<evidence type="ECO:0000256" key="8">
    <source>
        <dbReference type="ARBA" id="ARBA00022705"/>
    </source>
</evidence>
<dbReference type="SUPFAM" id="SSF55979">
    <property type="entry name" value="DNA clamp"/>
    <property type="match status" value="3"/>
</dbReference>
<evidence type="ECO:0000256" key="4">
    <source>
        <dbReference type="ARBA" id="ARBA00011400"/>
    </source>
</evidence>
<dbReference type="GO" id="GO:0003887">
    <property type="term" value="F:DNA-directed DNA polymerase activity"/>
    <property type="evidence" value="ECO:0007669"/>
    <property type="project" value="UniProtKB-KW"/>
</dbReference>
<dbReference type="InterPro" id="IPR022634">
    <property type="entry name" value="DNA_polIII_beta_N"/>
</dbReference>
<gene>
    <name evidence="13" type="ORF">MOS_002</name>
</gene>
<dbReference type="GO" id="GO:0005737">
    <property type="term" value="C:cytoplasm"/>
    <property type="evidence" value="ECO:0007669"/>
    <property type="project" value="UniProtKB-SubCell"/>
</dbReference>
<dbReference type="PANTHER" id="PTHR30478:SF0">
    <property type="entry name" value="BETA SLIDING CLAMP"/>
    <property type="match status" value="1"/>
</dbReference>
<dbReference type="GeneID" id="93248147"/>
<dbReference type="InterPro" id="IPR001001">
    <property type="entry name" value="DNA_polIII_beta"/>
</dbReference>
<dbReference type="GO" id="GO:0006271">
    <property type="term" value="P:DNA strand elongation involved in DNA replication"/>
    <property type="evidence" value="ECO:0007669"/>
    <property type="project" value="TreeGrafter"/>
</dbReference>
<evidence type="ECO:0000259" key="11">
    <source>
        <dbReference type="Pfam" id="PF00712"/>
    </source>
</evidence>
<keyword evidence="10" id="KW-0238">DNA-binding</keyword>
<dbReference type="KEGG" id="mhs:MOS_002"/>
<reference evidence="13 14" key="1">
    <citation type="journal article" date="2013" name="Genome Announc.">
        <title>Complete Genome Sequence of Mycoplasma hyorhinis Strain SK76.</title>
        <authorList>
            <person name="Goodison S."/>
            <person name="Urquidi V."/>
            <person name="Kumar D."/>
            <person name="Reyes L."/>
            <person name="Rosser C.J."/>
        </authorList>
    </citation>
    <scope>NUCLEOTIDE SEQUENCE [LARGE SCALE GENOMIC DNA]</scope>
    <source>
        <strain evidence="13 14">SK76</strain>
    </source>
</reference>
<dbReference type="PANTHER" id="PTHR30478">
    <property type="entry name" value="DNA POLYMERASE III SUBUNIT BETA"/>
    <property type="match status" value="1"/>
</dbReference>
<feature type="domain" description="DNA polymerase III beta sliding clamp central" evidence="12">
    <location>
        <begin position="131"/>
        <end position="246"/>
    </location>
</feature>
<comment type="subunit">
    <text evidence="4">Forms a ring-shaped head-to-tail homodimer around DNA which binds and tethers DNA polymerases and other proteins to the DNA. The DNA replisome complex has a single clamp-loading complex (3 tau and 1 each of delta, delta', psi and chi subunits) which binds 3 Pol III cores (1 core on the leading strand and 2 on the lagging strand) each with a beta sliding clamp dimer. Additional proteins in the replisome are other copies of gamma, psi and chi, Ssb, DNA helicase and RNA primase.</text>
</comment>
<keyword evidence="6" id="KW-0808">Transferase</keyword>
<evidence type="ECO:0000256" key="9">
    <source>
        <dbReference type="ARBA" id="ARBA00022932"/>
    </source>
</evidence>
<evidence type="ECO:0000256" key="10">
    <source>
        <dbReference type="ARBA" id="ARBA00023125"/>
    </source>
</evidence>
<keyword evidence="5" id="KW-0963">Cytoplasm</keyword>
<name>A0AAI8AM69_MESHY</name>
<accession>A0AAI8AM69</accession>
<dbReference type="NCBIfam" id="TIGR00663">
    <property type="entry name" value="dnan"/>
    <property type="match status" value="1"/>
</dbReference>